<keyword evidence="2" id="KW-0812">Transmembrane</keyword>
<evidence type="ECO:0000256" key="1">
    <source>
        <dbReference type="SAM" id="MobiDB-lite"/>
    </source>
</evidence>
<feature type="region of interest" description="Disordered" evidence="1">
    <location>
        <begin position="196"/>
        <end position="227"/>
    </location>
</feature>
<gene>
    <name evidence="3" type="ORF">DARMORV10_A06P34400.1</name>
</gene>
<feature type="compositionally biased region" description="Basic and acidic residues" evidence="1">
    <location>
        <begin position="215"/>
        <end position="227"/>
    </location>
</feature>
<name>A0A816SHX3_BRANA</name>
<dbReference type="AlphaFoldDB" id="A0A816SHX3"/>
<reference evidence="3" key="1">
    <citation type="submission" date="2021-01" db="EMBL/GenBank/DDBJ databases">
        <authorList>
            <consortium name="Genoscope - CEA"/>
            <person name="William W."/>
        </authorList>
    </citation>
    <scope>NUCLEOTIDE SEQUENCE</scope>
</reference>
<feature type="transmembrane region" description="Helical" evidence="2">
    <location>
        <begin position="168"/>
        <end position="190"/>
    </location>
</feature>
<protein>
    <submittedName>
        <fullName evidence="3">(rape) hypothetical protein</fullName>
    </submittedName>
</protein>
<evidence type="ECO:0000256" key="2">
    <source>
        <dbReference type="SAM" id="Phobius"/>
    </source>
</evidence>
<dbReference type="Proteomes" id="UP001295469">
    <property type="component" value="Chromosome A06"/>
</dbReference>
<dbReference type="EMBL" id="HG994360">
    <property type="protein sequence ID" value="CAF2088638.1"/>
    <property type="molecule type" value="Genomic_DNA"/>
</dbReference>
<sequence length="227" mass="26068">MAPVLQVLDLWLVGFGDWFPASLRLAVRFFLTAAMGAPKDIITSVAKNRLFLDHRKGFVFFGVKSSSMLLSSSYIFGLESFDRYAPRDSRCIQGVWTEQRFPLSRYEASGSWSYRLACEAATIKCGWVRKWRLSGDLMFISRVIPVWIQVARVWVLVAAFYGLLVMGIFRFGVNFCMNFALFLSLSFLTFDQKRGKQKKNGMHNGNGAREEGEEANEKYFMENQKRD</sequence>
<keyword evidence="2" id="KW-1133">Transmembrane helix</keyword>
<accession>A0A816SHX3</accession>
<proteinExistence type="predicted"/>
<organism evidence="3">
    <name type="scientific">Brassica napus</name>
    <name type="common">Rape</name>
    <dbReference type="NCBI Taxonomy" id="3708"/>
    <lineage>
        <taxon>Eukaryota</taxon>
        <taxon>Viridiplantae</taxon>
        <taxon>Streptophyta</taxon>
        <taxon>Embryophyta</taxon>
        <taxon>Tracheophyta</taxon>
        <taxon>Spermatophyta</taxon>
        <taxon>Magnoliopsida</taxon>
        <taxon>eudicotyledons</taxon>
        <taxon>Gunneridae</taxon>
        <taxon>Pentapetalae</taxon>
        <taxon>rosids</taxon>
        <taxon>malvids</taxon>
        <taxon>Brassicales</taxon>
        <taxon>Brassicaceae</taxon>
        <taxon>Brassiceae</taxon>
        <taxon>Brassica</taxon>
    </lineage>
</organism>
<feature type="transmembrane region" description="Helical" evidence="2">
    <location>
        <begin position="139"/>
        <end position="162"/>
    </location>
</feature>
<keyword evidence="2" id="KW-0472">Membrane</keyword>
<evidence type="ECO:0000313" key="3">
    <source>
        <dbReference type="EMBL" id="CAF2088638.1"/>
    </source>
</evidence>